<protein>
    <submittedName>
        <fullName evidence="1">Uncharacterized protein</fullName>
    </submittedName>
</protein>
<sequence length="475" mass="50430">MPKWLEWQGQGVSSGWRFLVHQRDGLGARLSSLINALALARRAGGTVELDWPPMTAGDPDTHAMGPVTEIFAPAFLERHRGPGAPKGLSGVAELGAVRDAIQSGRAPPQGVVAVRAHWRPIGHELPQFWTAQEYRALCRAAFDAIEFVPALEAARRKAAALPLPARAVGVHLRAGDVIYGDYRTDARMVTKAISYPVAEAIVVQERAARHAVILFGEDRAFMSHLAKRHAARPISDTVDLAGMSKLERAIFEITLMTRLHRLHAGQSAFAGTAALAGPVQLAPSNGGLEPDEIVSLIRTRLAAEAAAREVAISGRQTAFACRVALRFDRLSTAAKLEPGERLALIDLALRHDAFNARLHIVRAAHGYAEADPEAADAALAQAAVVAPSKELRVIFRDAIQGQGDAAGPDLRAGLEAAAAAGRPMAAFVLAVLDTEKDRVLAASRAQVYLAGRPAHLACLDPHVGALAGTGQAPVE</sequence>
<accession>A0A0N8GFA0</accession>
<evidence type="ECO:0000313" key="1">
    <source>
        <dbReference type="EMBL" id="KPL53737.1"/>
    </source>
</evidence>
<organism evidence="1 2">
    <name type="scientific">Prosthecodimorpha hirschii</name>
    <dbReference type="NCBI Taxonomy" id="665126"/>
    <lineage>
        <taxon>Bacteria</taxon>
        <taxon>Pseudomonadati</taxon>
        <taxon>Pseudomonadota</taxon>
        <taxon>Alphaproteobacteria</taxon>
        <taxon>Hyphomicrobiales</taxon>
        <taxon>Ancalomicrobiaceae</taxon>
        <taxon>Prosthecodimorpha</taxon>
    </lineage>
</organism>
<proteinExistence type="predicted"/>
<reference evidence="1 2" key="1">
    <citation type="submission" date="2015-09" db="EMBL/GenBank/DDBJ databases">
        <authorList>
            <consortium name="Swine Surveillance"/>
        </authorList>
    </citation>
    <scope>NUCLEOTIDE SEQUENCE [LARGE SCALE GENOMIC DNA]</scope>
    <source>
        <strain evidence="1 2">16</strain>
    </source>
</reference>
<reference evidence="1 2" key="2">
    <citation type="submission" date="2015-10" db="EMBL/GenBank/DDBJ databases">
        <title>Draft Genome Sequence of Prosthecomicrobium hirschii ATCC 27832.</title>
        <authorList>
            <person name="Daniel J."/>
            <person name="Givan S.A."/>
            <person name="Brun Y.V."/>
            <person name="Brown P.J."/>
        </authorList>
    </citation>
    <scope>NUCLEOTIDE SEQUENCE [LARGE SCALE GENOMIC DNA]</scope>
    <source>
        <strain evidence="1 2">16</strain>
    </source>
</reference>
<comment type="caution">
    <text evidence="1">The sequence shown here is derived from an EMBL/GenBank/DDBJ whole genome shotgun (WGS) entry which is preliminary data.</text>
</comment>
<gene>
    <name evidence="1" type="ORF">ABB55_17215</name>
</gene>
<dbReference type="STRING" id="665126.ABB55_17215"/>
<keyword evidence="2" id="KW-1185">Reference proteome</keyword>
<dbReference type="Proteomes" id="UP000048984">
    <property type="component" value="Unassembled WGS sequence"/>
</dbReference>
<dbReference type="EMBL" id="LJYW01000001">
    <property type="protein sequence ID" value="KPL53737.1"/>
    <property type="molecule type" value="Genomic_DNA"/>
</dbReference>
<name>A0A0N8GFA0_9HYPH</name>
<dbReference type="AlphaFoldDB" id="A0A0N8GFA0"/>
<evidence type="ECO:0000313" key="2">
    <source>
        <dbReference type="Proteomes" id="UP000048984"/>
    </source>
</evidence>